<dbReference type="AlphaFoldDB" id="B3ESS1"/>
<dbReference type="KEGG" id="aas:Aasi_0906"/>
<reference evidence="1 2" key="1">
    <citation type="journal article" date="2010" name="J. Bacteriol.">
        <title>The genome of the amoeba symbiont 'Candidatus Amoebophilus asiaticus' reveals common mechanisms for host cell interaction among amoeba-associated bacteria.</title>
        <authorList>
            <person name="Schmitz-Esser S."/>
            <person name="Tischler P."/>
            <person name="Arnold R."/>
            <person name="Montanaro J."/>
            <person name="Wagner M."/>
            <person name="Rattei T."/>
            <person name="Horn M."/>
        </authorList>
    </citation>
    <scope>NUCLEOTIDE SEQUENCE [LARGE SCALE GENOMIC DNA]</scope>
    <source>
        <strain evidence="1 2">5a2</strain>
    </source>
</reference>
<accession>B3ESS1</accession>
<protein>
    <submittedName>
        <fullName evidence="1">Uncharacterized protein</fullName>
    </submittedName>
</protein>
<keyword evidence="2" id="KW-1185">Reference proteome</keyword>
<name>B3ESS1_AMOA5</name>
<organism evidence="1 2">
    <name type="scientific">Amoebophilus asiaticus (strain 5a2)</name>
    <dbReference type="NCBI Taxonomy" id="452471"/>
    <lineage>
        <taxon>Bacteria</taxon>
        <taxon>Pseudomonadati</taxon>
        <taxon>Bacteroidota</taxon>
        <taxon>Cytophagia</taxon>
        <taxon>Cytophagales</taxon>
        <taxon>Amoebophilaceae</taxon>
        <taxon>Candidatus Amoebophilus</taxon>
    </lineage>
</organism>
<dbReference type="EMBL" id="CP001102">
    <property type="protein sequence ID" value="ACE06273.1"/>
    <property type="molecule type" value="Genomic_DNA"/>
</dbReference>
<dbReference type="HOGENOM" id="CLU_1060238_0_0_10"/>
<evidence type="ECO:0000313" key="1">
    <source>
        <dbReference type="EMBL" id="ACE06273.1"/>
    </source>
</evidence>
<gene>
    <name evidence="1" type="ordered locus">Aasi_0906</name>
</gene>
<dbReference type="STRING" id="452471.Aasi_0906"/>
<dbReference type="Proteomes" id="UP000001227">
    <property type="component" value="Chromosome"/>
</dbReference>
<proteinExistence type="predicted"/>
<dbReference type="RefSeq" id="WP_012473035.1">
    <property type="nucleotide sequence ID" value="NC_010830.1"/>
</dbReference>
<sequence length="262" mass="30450">MNFEYIAKKKGRKITDLEFKISYKPAIKKPIVPASNLSISNEVLKKESEQLQKTTFKKEKGFKKFPPEQYRLYKRLKELALSKELAALVVDNIPTKELESEIDDFYNSVTQRKNKTTITPHFEDLLYRYTGIRVRRNYKVNSISKKEPTDADPKEASLVKEIDPSYAFCFDTLKKFGVSYADIQALLIQVPLDEIKIFLEKVSKELEENDEPNKANYVIKSFYTAFGSPHIKSSEQEKVQTLGNKLRNRIYTKQEDLNNEGK</sequence>
<evidence type="ECO:0000313" key="2">
    <source>
        <dbReference type="Proteomes" id="UP000001227"/>
    </source>
</evidence>